<dbReference type="GO" id="GO:0051959">
    <property type="term" value="F:dynein light intermediate chain binding"/>
    <property type="evidence" value="ECO:0007669"/>
    <property type="project" value="InterPro"/>
</dbReference>
<reference evidence="3 4" key="1">
    <citation type="submission" date="2019-05" db="EMBL/GenBank/DDBJ databases">
        <title>Another draft genome of Portunus trituberculatus and its Hox gene families provides insights of decapod evolution.</title>
        <authorList>
            <person name="Jeong J.-H."/>
            <person name="Song I."/>
            <person name="Kim S."/>
            <person name="Choi T."/>
            <person name="Kim D."/>
            <person name="Ryu S."/>
            <person name="Kim W."/>
        </authorList>
    </citation>
    <scope>NUCLEOTIDE SEQUENCE [LARGE SCALE GENOMIC DNA]</scope>
    <source>
        <tissue evidence="3">Muscle</tissue>
    </source>
</reference>
<dbReference type="InterPro" id="IPR026983">
    <property type="entry name" value="DHC"/>
</dbReference>
<dbReference type="EMBL" id="VSRR010010695">
    <property type="protein sequence ID" value="MPC52197.1"/>
    <property type="molecule type" value="Genomic_DNA"/>
</dbReference>
<sequence length="571" mass="66616">MNFILISSIHIQHFCCLYFLFQIDRYEALYTELEAIETTVLFDKWFRLDVRPFKHSLLENTKNLTELDKFIKEAEVGVAQDLGNGDYDILVSIMGHLVGVRERIHSTDAMFEPLKATIALVKQYGDDLPETMHLKLQELPEQWESLKKQCDLIRQHVAPLKASEVSAIRKKCIKFETRQAVYREKFKKYSFFNFSCELPYWRLERVNMRLQRLEEEMHQLQDSAVLFEVVIPEFKYMKACRKELRMLKQLWDHICLVRACVDYWKTTPWREVDVENMDIECKKFAKDIRSLDKEMRSWDAYINLDATVKNMLTSLRAVAELQNPSLRERHWGQLLIATKSESSTKSFVTLTLCSACRFEVQRTWSHLESIFIGSDDIRRQLPEDSARFDQIDIDFKELVAEMVANPHVLKATNRTGLFPRLEALQAELTLCEKTLAEYLETKRLAFPRHLTKLFDSIAGLKFAEEESGEGTAAVGMKAKDGEYVEFSNITNCVGPNIEGVVVLQVEKWLMSVLQVMRDTVRARMTDAVVAYEDRPRDQWIGDYPAQVTPSCNMCYGLYTHTHTHTHIWINI</sequence>
<dbReference type="InterPro" id="IPR013602">
    <property type="entry name" value="Dynein_heavy_linker"/>
</dbReference>
<keyword evidence="4" id="KW-1185">Reference proteome</keyword>
<feature type="domain" description="Dynein heavy chain linker" evidence="2">
    <location>
        <begin position="238"/>
        <end position="350"/>
    </location>
</feature>
<organism evidence="3 4">
    <name type="scientific">Portunus trituberculatus</name>
    <name type="common">Swimming crab</name>
    <name type="synonym">Neptunus trituberculatus</name>
    <dbReference type="NCBI Taxonomy" id="210409"/>
    <lineage>
        <taxon>Eukaryota</taxon>
        <taxon>Metazoa</taxon>
        <taxon>Ecdysozoa</taxon>
        <taxon>Arthropoda</taxon>
        <taxon>Crustacea</taxon>
        <taxon>Multicrustacea</taxon>
        <taxon>Malacostraca</taxon>
        <taxon>Eumalacostraca</taxon>
        <taxon>Eucarida</taxon>
        <taxon>Decapoda</taxon>
        <taxon>Pleocyemata</taxon>
        <taxon>Brachyura</taxon>
        <taxon>Eubrachyura</taxon>
        <taxon>Portunoidea</taxon>
        <taxon>Portunidae</taxon>
        <taxon>Portuninae</taxon>
        <taxon>Portunus</taxon>
    </lineage>
</organism>
<dbReference type="GO" id="GO:0007018">
    <property type="term" value="P:microtubule-based movement"/>
    <property type="evidence" value="ECO:0007669"/>
    <property type="project" value="InterPro"/>
</dbReference>
<keyword evidence="1" id="KW-0175">Coiled coil</keyword>
<dbReference type="GO" id="GO:0045505">
    <property type="term" value="F:dynein intermediate chain binding"/>
    <property type="evidence" value="ECO:0007669"/>
    <property type="project" value="InterPro"/>
</dbReference>
<dbReference type="Proteomes" id="UP000324222">
    <property type="component" value="Unassembled WGS sequence"/>
</dbReference>
<gene>
    <name evidence="3" type="primary">DYHC_4</name>
    <name evidence="3" type="ORF">E2C01_046060</name>
</gene>
<evidence type="ECO:0000256" key="1">
    <source>
        <dbReference type="SAM" id="Coils"/>
    </source>
</evidence>
<evidence type="ECO:0000313" key="3">
    <source>
        <dbReference type="EMBL" id="MPC52197.1"/>
    </source>
</evidence>
<feature type="domain" description="Dynein heavy chain linker" evidence="2">
    <location>
        <begin position="359"/>
        <end position="448"/>
    </location>
</feature>
<dbReference type="GO" id="GO:0030286">
    <property type="term" value="C:dynein complex"/>
    <property type="evidence" value="ECO:0007669"/>
    <property type="project" value="InterPro"/>
</dbReference>
<protein>
    <submittedName>
        <fullName evidence="3">Dynein beta chain, ciliary</fullName>
    </submittedName>
</protein>
<dbReference type="PANTHER" id="PTHR45703">
    <property type="entry name" value="DYNEIN HEAVY CHAIN"/>
    <property type="match status" value="1"/>
</dbReference>
<dbReference type="InterPro" id="IPR042222">
    <property type="entry name" value="Dynein_2_N"/>
</dbReference>
<accession>A0A5B7G3L8</accession>
<dbReference type="Gene3D" id="1.20.140.100">
    <property type="entry name" value="Dynein heavy chain, N-terminal domain 2"/>
    <property type="match status" value="1"/>
</dbReference>
<comment type="caution">
    <text evidence="3">The sequence shown here is derived from an EMBL/GenBank/DDBJ whole genome shotgun (WGS) entry which is preliminary data.</text>
</comment>
<dbReference type="Pfam" id="PF08393">
    <property type="entry name" value="DHC_N2"/>
    <property type="match status" value="2"/>
</dbReference>
<dbReference type="OrthoDB" id="6373430at2759"/>
<dbReference type="AlphaFoldDB" id="A0A5B7G3L8"/>
<proteinExistence type="predicted"/>
<evidence type="ECO:0000313" key="4">
    <source>
        <dbReference type="Proteomes" id="UP000324222"/>
    </source>
</evidence>
<name>A0A5B7G3L8_PORTR</name>
<feature type="coiled-coil region" evidence="1">
    <location>
        <begin position="203"/>
        <end position="230"/>
    </location>
</feature>
<evidence type="ECO:0000259" key="2">
    <source>
        <dbReference type="Pfam" id="PF08393"/>
    </source>
</evidence>
<dbReference type="PANTHER" id="PTHR45703:SF8">
    <property type="entry name" value="DYNEINS HEAVY CHAIN"/>
    <property type="match status" value="1"/>
</dbReference>